<evidence type="ECO:0000256" key="1">
    <source>
        <dbReference type="ARBA" id="ARBA00022512"/>
    </source>
</evidence>
<evidence type="ECO:0000256" key="4">
    <source>
        <dbReference type="ARBA" id="ARBA00023088"/>
    </source>
</evidence>
<keyword evidence="6" id="KW-1133">Transmembrane helix</keyword>
<dbReference type="InterPro" id="IPR047589">
    <property type="entry name" value="DUF11_rpt"/>
</dbReference>
<evidence type="ECO:0000256" key="3">
    <source>
        <dbReference type="ARBA" id="ARBA00022729"/>
    </source>
</evidence>
<gene>
    <name evidence="8" type="ORF">BKA02_000386</name>
</gene>
<evidence type="ECO:0000259" key="7">
    <source>
        <dbReference type="PROSITE" id="PS50847"/>
    </source>
</evidence>
<reference evidence="8 9" key="1">
    <citation type="submission" date="2020-07" db="EMBL/GenBank/DDBJ databases">
        <title>Sequencing the genomes of 1000 actinobacteria strains.</title>
        <authorList>
            <person name="Klenk H.-P."/>
        </authorList>
    </citation>
    <scope>NUCLEOTIDE SEQUENCE [LARGE SCALE GENOMIC DNA]</scope>
    <source>
        <strain evidence="8 9">DSM 22185</strain>
    </source>
</reference>
<sequence>MTIAETPNVATTCAAADVTADAGSGVLEVADGSIARGVESCTISIDVVLAAGGDFTNTITGATGLDGEPSAQIRALVPSMSLTKTVEPEALTADDREATYTFVVFNDGEVDLHDVTVTDPGPIGGTGTMGPIDCGGVTDLAVGDKLTCTAVYTAGLDDLDGSALENHAQASGVTPGGTQIGAEADAEVPTVLPNPALSLVKSADTDIATAAGQVITYAFTVTNTGNVTIADVSIEEGDFSGAGELGEIVCPAEAELLAPTDTVVCEAEYIVLAADLTGDALTNTASANGVGPFGPVTSPDSTAEVTTKAPSGPLAVTGGESALPYAAGGLLLVMLGVGTAVLARRRQHG</sequence>
<name>A0A7Y9JLV0_9MICO</name>
<keyword evidence="1" id="KW-0134">Cell wall</keyword>
<keyword evidence="9" id="KW-1185">Reference proteome</keyword>
<dbReference type="InterPro" id="IPR055354">
    <property type="entry name" value="DUF7507"/>
</dbReference>
<organism evidence="8 9">
    <name type="scientific">Microbacterium pseudoresistens</name>
    <dbReference type="NCBI Taxonomy" id="640634"/>
    <lineage>
        <taxon>Bacteria</taxon>
        <taxon>Bacillati</taxon>
        <taxon>Actinomycetota</taxon>
        <taxon>Actinomycetes</taxon>
        <taxon>Micrococcales</taxon>
        <taxon>Microbacteriaceae</taxon>
        <taxon>Microbacterium</taxon>
    </lineage>
</organism>
<dbReference type="EMBL" id="JACCBH010000001">
    <property type="protein sequence ID" value="NYD53331.1"/>
    <property type="molecule type" value="Genomic_DNA"/>
</dbReference>
<feature type="region of interest" description="Disordered" evidence="5">
    <location>
        <begin position="289"/>
        <end position="313"/>
    </location>
</feature>
<proteinExistence type="predicted"/>
<evidence type="ECO:0000256" key="5">
    <source>
        <dbReference type="SAM" id="MobiDB-lite"/>
    </source>
</evidence>
<dbReference type="PROSITE" id="PS50847">
    <property type="entry name" value="GRAM_POS_ANCHORING"/>
    <property type="match status" value="1"/>
</dbReference>
<keyword evidence="3" id="KW-0732">Signal</keyword>
<dbReference type="Proteomes" id="UP000552045">
    <property type="component" value="Unassembled WGS sequence"/>
</dbReference>
<evidence type="ECO:0000256" key="2">
    <source>
        <dbReference type="ARBA" id="ARBA00022525"/>
    </source>
</evidence>
<keyword evidence="2" id="KW-0964">Secreted</keyword>
<evidence type="ECO:0000256" key="6">
    <source>
        <dbReference type="SAM" id="Phobius"/>
    </source>
</evidence>
<evidence type="ECO:0000313" key="9">
    <source>
        <dbReference type="Proteomes" id="UP000552045"/>
    </source>
</evidence>
<dbReference type="AlphaFoldDB" id="A0A7Y9JLV0"/>
<dbReference type="Pfam" id="PF25564">
    <property type="entry name" value="DUF7933"/>
    <property type="match status" value="1"/>
</dbReference>
<keyword evidence="6" id="KW-0472">Membrane</keyword>
<keyword evidence="6" id="KW-0812">Transmembrane</keyword>
<dbReference type="InterPro" id="IPR019931">
    <property type="entry name" value="LPXTG_anchor"/>
</dbReference>
<dbReference type="Pfam" id="PF24346">
    <property type="entry name" value="DUF7507"/>
    <property type="match status" value="2"/>
</dbReference>
<protein>
    <submittedName>
        <fullName evidence="8">Putative repeat protein (TIGR01451 family)</fullName>
    </submittedName>
</protein>
<feature type="compositionally biased region" description="Polar residues" evidence="5">
    <location>
        <begin position="298"/>
        <end position="309"/>
    </location>
</feature>
<feature type="transmembrane region" description="Helical" evidence="6">
    <location>
        <begin position="322"/>
        <end position="343"/>
    </location>
</feature>
<keyword evidence="4" id="KW-0572">Peptidoglycan-anchor</keyword>
<feature type="domain" description="Gram-positive cocci surface proteins LPxTG" evidence="7">
    <location>
        <begin position="314"/>
        <end position="349"/>
    </location>
</feature>
<dbReference type="InterPro" id="IPR057693">
    <property type="entry name" value="DUF7933"/>
</dbReference>
<accession>A0A7Y9JLV0</accession>
<evidence type="ECO:0000313" key="8">
    <source>
        <dbReference type="EMBL" id="NYD53331.1"/>
    </source>
</evidence>
<dbReference type="NCBIfam" id="TIGR01451">
    <property type="entry name" value="B_ant_repeat"/>
    <property type="match status" value="2"/>
</dbReference>
<comment type="caution">
    <text evidence="8">The sequence shown here is derived from an EMBL/GenBank/DDBJ whole genome shotgun (WGS) entry which is preliminary data.</text>
</comment>